<sequence>MKDGHHWLKQVRKTARLLFGRAFTDSAFRTPGIPAAFRLPRPERIFDAPPPAQPPAPLPSPPPRAPAAPAGTRFTSGTYTNGAGTRHYKLYTPSCWKGQRLPLVIMLHGCGQDPDDFAAGTRMNAVAEERRCFVVYPAQSADANHARCWNWFSALDQKHGQGEPSIIAGIAQDIMDRYPVTPGQVYIAGMSAGGAMAVIVGTLYPELFSAVGVHSGLPFAAARDLPSALSAMKRGAASSAREARSAGLPIIVFHGDRDTTVHPANGEELMAQGLRSHPLGGSAQPSRVAGRVPDGHAYTRVKHWLHDGSPLAEHWVIHGAGHAWSGGSAAGSYTDHKGPDASREMMRFFSTVRGS</sequence>
<feature type="compositionally biased region" description="Pro residues" evidence="3">
    <location>
        <begin position="48"/>
        <end position="66"/>
    </location>
</feature>
<evidence type="ECO:0000256" key="3">
    <source>
        <dbReference type="SAM" id="MobiDB-lite"/>
    </source>
</evidence>
<keyword evidence="2" id="KW-0378">Hydrolase</keyword>
<comment type="caution">
    <text evidence="4">The sequence shown here is derived from an EMBL/GenBank/DDBJ whole genome shotgun (WGS) entry which is preliminary data.</text>
</comment>
<dbReference type="OrthoDB" id="9767239at2"/>
<dbReference type="AlphaFoldDB" id="A0A562R1G9"/>
<protein>
    <submittedName>
        <fullName evidence="4">Poly(Hydroxyalkanoate) depolymerase family esterase</fullName>
    </submittedName>
</protein>
<dbReference type="GO" id="GO:0016787">
    <property type="term" value="F:hydrolase activity"/>
    <property type="evidence" value="ECO:0007669"/>
    <property type="project" value="UniProtKB-KW"/>
</dbReference>
<proteinExistence type="predicted"/>
<reference evidence="4 5" key="1">
    <citation type="journal article" date="2015" name="Stand. Genomic Sci.">
        <title>Genomic Encyclopedia of Bacterial and Archaeal Type Strains, Phase III: the genomes of soil and plant-associated and newly described type strains.</title>
        <authorList>
            <person name="Whitman W.B."/>
            <person name="Woyke T."/>
            <person name="Klenk H.P."/>
            <person name="Zhou Y."/>
            <person name="Lilburn T.G."/>
            <person name="Beck B.J."/>
            <person name="De Vos P."/>
            <person name="Vandamme P."/>
            <person name="Eisen J.A."/>
            <person name="Garrity G."/>
            <person name="Hugenholtz P."/>
            <person name="Kyrpides N.C."/>
        </authorList>
    </citation>
    <scope>NUCLEOTIDE SEQUENCE [LARGE SCALE GENOMIC DNA]</scope>
    <source>
        <strain evidence="4 5">CGMCC 1.10822</strain>
    </source>
</reference>
<dbReference type="PANTHER" id="PTHR43037">
    <property type="entry name" value="UNNAMED PRODUCT-RELATED"/>
    <property type="match status" value="1"/>
</dbReference>
<dbReference type="InterPro" id="IPR010126">
    <property type="entry name" value="Esterase_phb"/>
</dbReference>
<dbReference type="SUPFAM" id="SSF53474">
    <property type="entry name" value="alpha/beta-Hydrolases"/>
    <property type="match status" value="1"/>
</dbReference>
<dbReference type="NCBIfam" id="TIGR01840">
    <property type="entry name" value="esterase_phb"/>
    <property type="match status" value="1"/>
</dbReference>
<feature type="region of interest" description="Disordered" evidence="3">
    <location>
        <begin position="43"/>
        <end position="70"/>
    </location>
</feature>
<dbReference type="Proteomes" id="UP000318431">
    <property type="component" value="Unassembled WGS sequence"/>
</dbReference>
<evidence type="ECO:0000256" key="1">
    <source>
        <dbReference type="ARBA" id="ARBA00022729"/>
    </source>
</evidence>
<keyword evidence="5" id="KW-1185">Reference proteome</keyword>
<dbReference type="Pfam" id="PF10503">
    <property type="entry name" value="Esterase_PHB"/>
    <property type="match status" value="1"/>
</dbReference>
<dbReference type="PANTHER" id="PTHR43037:SF1">
    <property type="entry name" value="BLL1128 PROTEIN"/>
    <property type="match status" value="1"/>
</dbReference>
<dbReference type="InterPro" id="IPR029058">
    <property type="entry name" value="AB_hydrolase_fold"/>
</dbReference>
<dbReference type="InterPro" id="IPR050955">
    <property type="entry name" value="Plant_Biomass_Hydrol_Est"/>
</dbReference>
<organism evidence="4 5">
    <name type="scientific">Pseudoduganella lurida</name>
    <dbReference type="NCBI Taxonomy" id="1036180"/>
    <lineage>
        <taxon>Bacteria</taxon>
        <taxon>Pseudomonadati</taxon>
        <taxon>Pseudomonadota</taxon>
        <taxon>Betaproteobacteria</taxon>
        <taxon>Burkholderiales</taxon>
        <taxon>Oxalobacteraceae</taxon>
        <taxon>Telluria group</taxon>
        <taxon>Pseudoduganella</taxon>
    </lineage>
</organism>
<dbReference type="GO" id="GO:0005576">
    <property type="term" value="C:extracellular region"/>
    <property type="evidence" value="ECO:0007669"/>
    <property type="project" value="InterPro"/>
</dbReference>
<evidence type="ECO:0000256" key="2">
    <source>
        <dbReference type="ARBA" id="ARBA00022801"/>
    </source>
</evidence>
<keyword evidence="1" id="KW-0732">Signal</keyword>
<accession>A0A562R1G9</accession>
<dbReference type="RefSeq" id="WP_145650640.1">
    <property type="nucleotide sequence ID" value="NZ_VLLB01000007.1"/>
</dbReference>
<evidence type="ECO:0000313" key="4">
    <source>
        <dbReference type="EMBL" id="TWI62925.1"/>
    </source>
</evidence>
<gene>
    <name evidence="4" type="ORF">IP91_03764</name>
</gene>
<dbReference type="Gene3D" id="3.40.50.1820">
    <property type="entry name" value="alpha/beta hydrolase"/>
    <property type="match status" value="1"/>
</dbReference>
<name>A0A562R1G9_9BURK</name>
<evidence type="ECO:0000313" key="5">
    <source>
        <dbReference type="Proteomes" id="UP000318431"/>
    </source>
</evidence>
<dbReference type="EMBL" id="VLLB01000007">
    <property type="protein sequence ID" value="TWI62925.1"/>
    <property type="molecule type" value="Genomic_DNA"/>
</dbReference>